<organism evidence="3">
    <name type="scientific">Oppiella nova</name>
    <dbReference type="NCBI Taxonomy" id="334625"/>
    <lineage>
        <taxon>Eukaryota</taxon>
        <taxon>Metazoa</taxon>
        <taxon>Ecdysozoa</taxon>
        <taxon>Arthropoda</taxon>
        <taxon>Chelicerata</taxon>
        <taxon>Arachnida</taxon>
        <taxon>Acari</taxon>
        <taxon>Acariformes</taxon>
        <taxon>Sarcoptiformes</taxon>
        <taxon>Oribatida</taxon>
        <taxon>Brachypylina</taxon>
        <taxon>Oppioidea</taxon>
        <taxon>Oppiidae</taxon>
        <taxon>Oppiella</taxon>
    </lineage>
</organism>
<dbReference type="Proteomes" id="UP000728032">
    <property type="component" value="Unassembled WGS sequence"/>
</dbReference>
<dbReference type="InterPro" id="IPR007110">
    <property type="entry name" value="Ig-like_dom"/>
</dbReference>
<keyword evidence="4" id="KW-1185">Reference proteome</keyword>
<feature type="domain" description="Ig-like" evidence="2">
    <location>
        <begin position="18"/>
        <end position="105"/>
    </location>
</feature>
<dbReference type="Gene3D" id="2.60.40.10">
    <property type="entry name" value="Immunoglobulins"/>
    <property type="match status" value="1"/>
</dbReference>
<dbReference type="PANTHER" id="PTHR47633:SF4">
    <property type="entry name" value="MYOPALLADIN ISOFORM X1"/>
    <property type="match status" value="1"/>
</dbReference>
<evidence type="ECO:0000256" key="1">
    <source>
        <dbReference type="SAM" id="MobiDB-lite"/>
    </source>
</evidence>
<feature type="compositionally biased region" description="Basic and acidic residues" evidence="1">
    <location>
        <begin position="138"/>
        <end position="153"/>
    </location>
</feature>
<dbReference type="EMBL" id="OC918708">
    <property type="protein sequence ID" value="CAD7649923.1"/>
    <property type="molecule type" value="Genomic_DNA"/>
</dbReference>
<sequence length="193" mass="22005">MEDSYQTIEGFQGGDLGPVFVLKPEPLEVAEGESAKFCCRLVGNPRPLVKWFINGNHVVNGSKYKIRNDGIHQLEIPKTSEFDRGTVEVCARNQFGETKYSTTLDVRQRNADYRSLLKNSPKPNYDDNVAKYQLQRRLSQEDGSGKGFEERTKPGGHFGVWYKEKPDDKEPPPRRPSDGPMHPFHASHSFMNY</sequence>
<feature type="compositionally biased region" description="Basic and acidic residues" evidence="1">
    <location>
        <begin position="162"/>
        <end position="177"/>
    </location>
</feature>
<dbReference type="FunFam" id="2.60.40.10:FF:000697">
    <property type="entry name" value="titin isoform X1"/>
    <property type="match status" value="1"/>
</dbReference>
<evidence type="ECO:0000259" key="2">
    <source>
        <dbReference type="PROSITE" id="PS50835"/>
    </source>
</evidence>
<dbReference type="SUPFAM" id="SSF48726">
    <property type="entry name" value="Immunoglobulin"/>
    <property type="match status" value="1"/>
</dbReference>
<reference evidence="3" key="1">
    <citation type="submission" date="2020-11" db="EMBL/GenBank/DDBJ databases">
        <authorList>
            <person name="Tran Van P."/>
        </authorList>
    </citation>
    <scope>NUCLEOTIDE SEQUENCE</scope>
</reference>
<proteinExistence type="predicted"/>
<feature type="region of interest" description="Disordered" evidence="1">
    <location>
        <begin position="137"/>
        <end position="193"/>
    </location>
</feature>
<name>A0A7R9LY17_9ACAR</name>
<dbReference type="Pfam" id="PF07679">
    <property type="entry name" value="I-set"/>
    <property type="match status" value="1"/>
</dbReference>
<dbReference type="EMBL" id="CAJPVJ010003883">
    <property type="protein sequence ID" value="CAG2168044.1"/>
    <property type="molecule type" value="Genomic_DNA"/>
</dbReference>
<dbReference type="InterPro" id="IPR036179">
    <property type="entry name" value="Ig-like_dom_sf"/>
</dbReference>
<accession>A0A7R9LY17</accession>
<dbReference type="PROSITE" id="PS50835">
    <property type="entry name" value="IG_LIKE"/>
    <property type="match status" value="1"/>
</dbReference>
<evidence type="ECO:0000313" key="4">
    <source>
        <dbReference type="Proteomes" id="UP000728032"/>
    </source>
</evidence>
<protein>
    <recommendedName>
        <fullName evidence="2">Ig-like domain-containing protein</fullName>
    </recommendedName>
</protein>
<evidence type="ECO:0000313" key="3">
    <source>
        <dbReference type="EMBL" id="CAD7649923.1"/>
    </source>
</evidence>
<dbReference type="InterPro" id="IPR013783">
    <property type="entry name" value="Ig-like_fold"/>
</dbReference>
<dbReference type="AlphaFoldDB" id="A0A7R9LY17"/>
<dbReference type="OrthoDB" id="6612025at2759"/>
<dbReference type="PANTHER" id="PTHR47633">
    <property type="entry name" value="IMMUNOGLOBULIN"/>
    <property type="match status" value="1"/>
</dbReference>
<gene>
    <name evidence="3" type="ORF">ONB1V03_LOCUS7538</name>
</gene>
<dbReference type="InterPro" id="IPR013098">
    <property type="entry name" value="Ig_I-set"/>
</dbReference>